<reference evidence="4 5" key="1">
    <citation type="journal article" date="2017" name="BMC Genomics">
        <title>Genome sequencing of 39 Akkermansia muciniphila isolates reveals its population structure, genomic and functional diverisity, and global distribution in mammalian gut microbiotas.</title>
        <authorList>
            <person name="Guo X."/>
            <person name="Li S."/>
            <person name="Zhang J."/>
            <person name="Wu F."/>
            <person name="Li X."/>
            <person name="Wu D."/>
            <person name="Zhang M."/>
            <person name="Ou Z."/>
            <person name="Jie Z."/>
            <person name="Yan Q."/>
            <person name="Li P."/>
            <person name="Yi J."/>
            <person name="Peng Y."/>
        </authorList>
    </citation>
    <scope>NUCLEOTIDE SEQUENCE [LARGE SCALE GENOMIC DNA]</scope>
    <source>
        <strain evidence="4 5">GP24</strain>
    </source>
</reference>
<dbReference type="OrthoDB" id="9787476at2"/>
<accession>A0A2N8HBU1</accession>
<dbReference type="Gene3D" id="3.90.79.10">
    <property type="entry name" value="Nucleoside Triphosphate Pyrophosphohydrolase"/>
    <property type="match status" value="1"/>
</dbReference>
<dbReference type="PROSITE" id="PS00893">
    <property type="entry name" value="NUDIX_BOX"/>
    <property type="match status" value="1"/>
</dbReference>
<dbReference type="AlphaFoldDB" id="A0A2N8HBU1"/>
<dbReference type="Proteomes" id="UP000236000">
    <property type="component" value="Unassembled WGS sequence"/>
</dbReference>
<sequence>MERLYRPNVAGLLVREDGKLLVCERSRQKGAWQFPQGGIDPGETATEAVKREVREEVGFLPSQYDLVESRGGYRYDYPPEVLDYVREKRQQPFVGQEQEYFLCRLRADAPEPSLDHREFCACKWIAPSEFRLEWLPEFKKEVYARVLADFFNVRARDK</sequence>
<dbReference type="InterPro" id="IPR020084">
    <property type="entry name" value="NUDIX_hydrolase_CS"/>
</dbReference>
<organism evidence="4 5">
    <name type="scientific">Akkermansia muciniphila</name>
    <dbReference type="NCBI Taxonomy" id="239935"/>
    <lineage>
        <taxon>Bacteria</taxon>
        <taxon>Pseudomonadati</taxon>
        <taxon>Verrucomicrobiota</taxon>
        <taxon>Verrucomicrobiia</taxon>
        <taxon>Verrucomicrobiales</taxon>
        <taxon>Akkermansiaceae</taxon>
        <taxon>Akkermansia</taxon>
    </lineage>
</organism>
<dbReference type="EMBL" id="PJKA01000013">
    <property type="protein sequence ID" value="PNC17322.1"/>
    <property type="molecule type" value="Genomic_DNA"/>
</dbReference>
<feature type="domain" description="Nudix hydrolase" evidence="3">
    <location>
        <begin position="4"/>
        <end position="148"/>
    </location>
</feature>
<dbReference type="GO" id="GO:0016787">
    <property type="term" value="F:hydrolase activity"/>
    <property type="evidence" value="ECO:0007669"/>
    <property type="project" value="UniProtKB-KW"/>
</dbReference>
<keyword evidence="1 2" id="KW-0378">Hydrolase</keyword>
<dbReference type="InterPro" id="IPR000086">
    <property type="entry name" value="NUDIX_hydrolase_dom"/>
</dbReference>
<dbReference type="RefSeq" id="WP_102715762.1">
    <property type="nucleotide sequence ID" value="NZ_CABMLK010000003.1"/>
</dbReference>
<comment type="similarity">
    <text evidence="2">Belongs to the Nudix hydrolase family.</text>
</comment>
<dbReference type="PANTHER" id="PTHR43736">
    <property type="entry name" value="ADP-RIBOSE PYROPHOSPHATASE"/>
    <property type="match status" value="1"/>
</dbReference>
<comment type="caution">
    <text evidence="4">The sequence shown here is derived from an EMBL/GenBank/DDBJ whole genome shotgun (WGS) entry which is preliminary data.</text>
</comment>
<gene>
    <name evidence="4" type="ORF">CXU22_11975</name>
</gene>
<dbReference type="PANTHER" id="PTHR43736:SF1">
    <property type="entry name" value="DIHYDRONEOPTERIN TRIPHOSPHATE DIPHOSPHATASE"/>
    <property type="match status" value="1"/>
</dbReference>
<dbReference type="InterPro" id="IPR020476">
    <property type="entry name" value="Nudix_hydrolase"/>
</dbReference>
<dbReference type="InterPro" id="IPR015797">
    <property type="entry name" value="NUDIX_hydrolase-like_dom_sf"/>
</dbReference>
<protein>
    <submittedName>
        <fullName evidence="4">NUDIX domain-containing protein</fullName>
    </submittedName>
</protein>
<evidence type="ECO:0000313" key="4">
    <source>
        <dbReference type="EMBL" id="PNC17322.1"/>
    </source>
</evidence>
<evidence type="ECO:0000256" key="2">
    <source>
        <dbReference type="RuleBase" id="RU003476"/>
    </source>
</evidence>
<proteinExistence type="inferred from homology"/>
<dbReference type="SUPFAM" id="SSF55811">
    <property type="entry name" value="Nudix"/>
    <property type="match status" value="1"/>
</dbReference>
<dbReference type="Pfam" id="PF00293">
    <property type="entry name" value="NUDIX"/>
    <property type="match status" value="1"/>
</dbReference>
<evidence type="ECO:0000313" key="5">
    <source>
        <dbReference type="Proteomes" id="UP000236000"/>
    </source>
</evidence>
<evidence type="ECO:0000259" key="3">
    <source>
        <dbReference type="PROSITE" id="PS51462"/>
    </source>
</evidence>
<name>A0A2N8HBU1_9BACT</name>
<dbReference type="PRINTS" id="PR00502">
    <property type="entry name" value="NUDIXFAMILY"/>
</dbReference>
<evidence type="ECO:0000256" key="1">
    <source>
        <dbReference type="ARBA" id="ARBA00022801"/>
    </source>
</evidence>
<dbReference type="PROSITE" id="PS51462">
    <property type="entry name" value="NUDIX"/>
    <property type="match status" value="1"/>
</dbReference>